<accession>A0ACB9F578</accession>
<organism evidence="1 2">
    <name type="scientific">Cichorium intybus</name>
    <name type="common">Chicory</name>
    <dbReference type="NCBI Taxonomy" id="13427"/>
    <lineage>
        <taxon>Eukaryota</taxon>
        <taxon>Viridiplantae</taxon>
        <taxon>Streptophyta</taxon>
        <taxon>Embryophyta</taxon>
        <taxon>Tracheophyta</taxon>
        <taxon>Spermatophyta</taxon>
        <taxon>Magnoliopsida</taxon>
        <taxon>eudicotyledons</taxon>
        <taxon>Gunneridae</taxon>
        <taxon>Pentapetalae</taxon>
        <taxon>asterids</taxon>
        <taxon>campanulids</taxon>
        <taxon>Asterales</taxon>
        <taxon>Asteraceae</taxon>
        <taxon>Cichorioideae</taxon>
        <taxon>Cichorieae</taxon>
        <taxon>Cichoriinae</taxon>
        <taxon>Cichorium</taxon>
    </lineage>
</organism>
<comment type="caution">
    <text evidence="1">The sequence shown here is derived from an EMBL/GenBank/DDBJ whole genome shotgun (WGS) entry which is preliminary data.</text>
</comment>
<proteinExistence type="predicted"/>
<keyword evidence="2" id="KW-1185">Reference proteome</keyword>
<evidence type="ECO:0000313" key="2">
    <source>
        <dbReference type="Proteomes" id="UP001055811"/>
    </source>
</evidence>
<name>A0ACB9F578_CICIN</name>
<reference evidence="2" key="1">
    <citation type="journal article" date="2022" name="Mol. Ecol. Resour.">
        <title>The genomes of chicory, endive, great burdock and yacon provide insights into Asteraceae palaeo-polyploidization history and plant inulin production.</title>
        <authorList>
            <person name="Fan W."/>
            <person name="Wang S."/>
            <person name="Wang H."/>
            <person name="Wang A."/>
            <person name="Jiang F."/>
            <person name="Liu H."/>
            <person name="Zhao H."/>
            <person name="Xu D."/>
            <person name="Zhang Y."/>
        </authorList>
    </citation>
    <scope>NUCLEOTIDE SEQUENCE [LARGE SCALE GENOMIC DNA]</scope>
    <source>
        <strain evidence="2">cv. Punajuju</strain>
    </source>
</reference>
<evidence type="ECO:0000313" key="1">
    <source>
        <dbReference type="EMBL" id="KAI3765836.1"/>
    </source>
</evidence>
<dbReference type="Proteomes" id="UP001055811">
    <property type="component" value="Linkage Group LG03"/>
</dbReference>
<protein>
    <submittedName>
        <fullName evidence="1">Uncharacterized protein</fullName>
    </submittedName>
</protein>
<reference evidence="1 2" key="2">
    <citation type="journal article" date="2022" name="Mol. Ecol. Resour.">
        <title>The genomes of chicory, endive, great burdock and yacon provide insights into Asteraceae paleo-polyploidization history and plant inulin production.</title>
        <authorList>
            <person name="Fan W."/>
            <person name="Wang S."/>
            <person name="Wang H."/>
            <person name="Wang A."/>
            <person name="Jiang F."/>
            <person name="Liu H."/>
            <person name="Zhao H."/>
            <person name="Xu D."/>
            <person name="Zhang Y."/>
        </authorList>
    </citation>
    <scope>NUCLEOTIDE SEQUENCE [LARGE SCALE GENOMIC DNA]</scope>
    <source>
        <strain evidence="2">cv. Punajuju</strain>
        <tissue evidence="1">Leaves</tissue>
    </source>
</reference>
<sequence length="197" mass="22167">MPMTTMVASMDWPQVTKYKALVSAQPHRQEIIDLLSSTTSDERRGVVHSGLIRELLISSKKSTCHKPHRLIFNRDGVSEVLLNEMDKIRRACASLEEGALLKKCCREAELKMREEVQVQHHTLVGKVLMTCKTHVVSCKQNVTQNNGSKKVKWSKGDEHETEENLQSPPFVAVNESMQSPHLELAIASISTNISRLP</sequence>
<gene>
    <name evidence="1" type="ORF">L2E82_15882</name>
</gene>
<dbReference type="EMBL" id="CM042011">
    <property type="protein sequence ID" value="KAI3765836.1"/>
    <property type="molecule type" value="Genomic_DNA"/>
</dbReference>